<evidence type="ECO:0000313" key="1">
    <source>
        <dbReference type="EMBL" id="RCA11162.1"/>
    </source>
</evidence>
<dbReference type="InterPro" id="IPR038620">
    <property type="entry name" value="YdcP-like_sf"/>
</dbReference>
<name>A0A367CFM3_9ENTE</name>
<dbReference type="EMBL" id="LEPB01000004">
    <property type="protein sequence ID" value="RCA11162.1"/>
    <property type="molecule type" value="Genomic_DNA"/>
</dbReference>
<reference evidence="1 2" key="1">
    <citation type="submission" date="2015-06" db="EMBL/GenBank/DDBJ databases">
        <title>The Genome Sequence of Enterococcus durans 4EA1.</title>
        <authorList>
            <consortium name="The Broad Institute Genomics Platform"/>
            <consortium name="The Broad Institute Genome Sequencing Center for Infectious Disease"/>
            <person name="Earl A.M."/>
            <person name="Van Tyne D."/>
            <person name="Lebreton F."/>
            <person name="Saavedra J.T."/>
            <person name="Gilmore M.S."/>
            <person name="Manson Mcguire A."/>
            <person name="Clock S."/>
            <person name="Crupain M."/>
            <person name="Rangan U."/>
            <person name="Young S."/>
            <person name="Abouelleil A."/>
            <person name="Cao P."/>
            <person name="Chapman S.B."/>
            <person name="Griggs A."/>
            <person name="Priest M."/>
            <person name="Shea T."/>
            <person name="Wortman J."/>
            <person name="Nusbaum C."/>
            <person name="Birren B."/>
        </authorList>
    </citation>
    <scope>NUCLEOTIDE SEQUENCE [LARGE SCALE GENOMIC DNA]</scope>
    <source>
        <strain evidence="1 2">4EA1</strain>
    </source>
</reference>
<sequence length="125" mass="14173">MMRLTEGIVVDSGLTFGKLRFSALRREVRKQNEDGTISNEVKERTYNLKSSAQGRMIQVSIPANVPLREFAYDAEVELVNPIVDTVANYVFREGTTVNWFIKADDLVLKRQPNQGNPTNQNEGKK</sequence>
<dbReference type="Proteomes" id="UP000252797">
    <property type="component" value="Unassembled WGS sequence"/>
</dbReference>
<gene>
    <name evidence="1" type="ORF">EA71_01917</name>
</gene>
<dbReference type="AlphaFoldDB" id="A0A367CFM3"/>
<comment type="caution">
    <text evidence="1">The sequence shown here is derived from an EMBL/GenBank/DDBJ whole genome shotgun (WGS) entry which is preliminary data.</text>
</comment>
<protein>
    <submittedName>
        <fullName evidence="1">Conjugative transposon protein</fullName>
    </submittedName>
</protein>
<accession>A0A367CFM3</accession>
<evidence type="ECO:0000313" key="2">
    <source>
        <dbReference type="Proteomes" id="UP000252797"/>
    </source>
</evidence>
<organism evidence="1 2">
    <name type="scientific">Enterococcus durans</name>
    <dbReference type="NCBI Taxonomy" id="53345"/>
    <lineage>
        <taxon>Bacteria</taxon>
        <taxon>Bacillati</taxon>
        <taxon>Bacillota</taxon>
        <taxon>Bacilli</taxon>
        <taxon>Lactobacillales</taxon>
        <taxon>Enterococcaceae</taxon>
        <taxon>Enterococcus</taxon>
    </lineage>
</organism>
<dbReference type="Gene3D" id="2.40.50.390">
    <property type="entry name" value="Conjugative transposon protein, DUF961"/>
    <property type="match status" value="1"/>
</dbReference>
<dbReference type="InterPro" id="IPR010365">
    <property type="entry name" value="DUF961"/>
</dbReference>
<dbReference type="Pfam" id="PF06125">
    <property type="entry name" value="DUF961"/>
    <property type="match status" value="1"/>
</dbReference>
<proteinExistence type="predicted"/>